<dbReference type="InterPro" id="IPR036388">
    <property type="entry name" value="WH-like_DNA-bd_sf"/>
</dbReference>
<dbReference type="Pfam" id="PF00126">
    <property type="entry name" value="HTH_1"/>
    <property type="match status" value="1"/>
</dbReference>
<evidence type="ECO:0000313" key="7">
    <source>
        <dbReference type="Proteomes" id="UP000761574"/>
    </source>
</evidence>
<evidence type="ECO:0000259" key="5">
    <source>
        <dbReference type="PROSITE" id="PS50931"/>
    </source>
</evidence>
<dbReference type="Gene3D" id="1.10.10.10">
    <property type="entry name" value="Winged helix-like DNA-binding domain superfamily/Winged helix DNA-binding domain"/>
    <property type="match status" value="1"/>
</dbReference>
<dbReference type="RefSeq" id="WP_110458278.1">
    <property type="nucleotide sequence ID" value="NZ_BPFB01000034.1"/>
</dbReference>
<dbReference type="PRINTS" id="PR00039">
    <property type="entry name" value="HTHLYSR"/>
</dbReference>
<keyword evidence="3" id="KW-0238">DNA-binding</keyword>
<keyword evidence="7" id="KW-1185">Reference proteome</keyword>
<dbReference type="SUPFAM" id="SSF46785">
    <property type="entry name" value="Winged helix' DNA-binding domain"/>
    <property type="match status" value="1"/>
</dbReference>
<dbReference type="Gene3D" id="3.40.190.10">
    <property type="entry name" value="Periplasmic binding protein-like II"/>
    <property type="match status" value="2"/>
</dbReference>
<evidence type="ECO:0000313" key="6">
    <source>
        <dbReference type="EMBL" id="GIU49054.1"/>
    </source>
</evidence>
<dbReference type="PANTHER" id="PTHR30118">
    <property type="entry name" value="HTH-TYPE TRANSCRIPTIONAL REGULATOR LEUO-RELATED"/>
    <property type="match status" value="1"/>
</dbReference>
<keyword evidence="4" id="KW-0804">Transcription</keyword>
<sequence length="335" mass="37889">MNLDNLARIDLNLLVILQVLLEERSVTRAAIRLHVSQSALSKSLNRLRDTLDDPLFIRTAHGLRPTAHAMHLGQQLPTMLQGLYQLTQPPNFEPASSNRQFSFAMVESAYETLIPYFIGPLLYNAPNLRLDSYLWLEKSLPALQQGQIDFGITGRDLSPQSDLIIERLPEGIAHQTLFKDHQVCLVRHGHPILALVNSDAWSLAVYLEMSHVQVRCEGNEWWALDYFLANLGHRRHLSTTVPDFYGAASVCAHSDLIFTLPSSFASHAQKLYPLVELPLPLEFSPLAYVLLWHERNNEDPGHKWIRETICKSVAQAFNQADANDSAHIKPNELII</sequence>
<evidence type="ECO:0000256" key="4">
    <source>
        <dbReference type="ARBA" id="ARBA00023163"/>
    </source>
</evidence>
<dbReference type="EMBL" id="BPFB01000034">
    <property type="protein sequence ID" value="GIU49054.1"/>
    <property type="molecule type" value="Genomic_DNA"/>
</dbReference>
<comment type="similarity">
    <text evidence="1">Belongs to the LysR transcriptional regulatory family.</text>
</comment>
<name>A0ABQ4PN37_9GAMM</name>
<dbReference type="SUPFAM" id="SSF53850">
    <property type="entry name" value="Periplasmic binding protein-like II"/>
    <property type="match status" value="1"/>
</dbReference>
<proteinExistence type="inferred from homology"/>
<gene>
    <name evidence="6" type="ORF">TUM4630_26810</name>
</gene>
<evidence type="ECO:0000256" key="2">
    <source>
        <dbReference type="ARBA" id="ARBA00023015"/>
    </source>
</evidence>
<dbReference type="CDD" id="cd08417">
    <property type="entry name" value="PBP2_Nitroaromatics_like"/>
    <property type="match status" value="1"/>
</dbReference>
<dbReference type="Proteomes" id="UP000761574">
    <property type="component" value="Unassembled WGS sequence"/>
</dbReference>
<dbReference type="InterPro" id="IPR005119">
    <property type="entry name" value="LysR_subst-bd"/>
</dbReference>
<dbReference type="PANTHER" id="PTHR30118:SF7">
    <property type="entry name" value="TRANSCRIPTIONAL REGULATOR LYSR FAMILY"/>
    <property type="match status" value="1"/>
</dbReference>
<dbReference type="Pfam" id="PF03466">
    <property type="entry name" value="LysR_substrate"/>
    <property type="match status" value="1"/>
</dbReference>
<dbReference type="PROSITE" id="PS50931">
    <property type="entry name" value="HTH_LYSR"/>
    <property type="match status" value="1"/>
</dbReference>
<feature type="domain" description="HTH lysR-type" evidence="5">
    <location>
        <begin position="9"/>
        <end position="66"/>
    </location>
</feature>
<comment type="caution">
    <text evidence="6">The sequence shown here is derived from an EMBL/GenBank/DDBJ whole genome shotgun (WGS) entry which is preliminary data.</text>
</comment>
<dbReference type="InterPro" id="IPR036390">
    <property type="entry name" value="WH_DNA-bd_sf"/>
</dbReference>
<reference evidence="6 7" key="1">
    <citation type="submission" date="2021-05" db="EMBL/GenBank/DDBJ databases">
        <title>Molecular characterization for Shewanella algae harboring chromosomal blaOXA-55-like strains isolated from clinical and environment sample.</title>
        <authorList>
            <person name="Ohama Y."/>
            <person name="Aoki K."/>
            <person name="Harada S."/>
            <person name="Moriya K."/>
            <person name="Ishii Y."/>
            <person name="Tateda K."/>
        </authorList>
    </citation>
    <scope>NUCLEOTIDE SEQUENCE [LARGE SCALE GENOMIC DNA]</scope>
    <source>
        <strain evidence="6 7">LMG 23746</strain>
    </source>
</reference>
<evidence type="ECO:0000256" key="3">
    <source>
        <dbReference type="ARBA" id="ARBA00023125"/>
    </source>
</evidence>
<dbReference type="InterPro" id="IPR050389">
    <property type="entry name" value="LysR-type_TF"/>
</dbReference>
<organism evidence="6 7">
    <name type="scientific">Shewanella algidipiscicola</name>
    <dbReference type="NCBI Taxonomy" id="614070"/>
    <lineage>
        <taxon>Bacteria</taxon>
        <taxon>Pseudomonadati</taxon>
        <taxon>Pseudomonadota</taxon>
        <taxon>Gammaproteobacteria</taxon>
        <taxon>Alteromonadales</taxon>
        <taxon>Shewanellaceae</taxon>
        <taxon>Shewanella</taxon>
    </lineage>
</organism>
<dbReference type="InterPro" id="IPR037402">
    <property type="entry name" value="YidZ_PBP2"/>
</dbReference>
<dbReference type="InterPro" id="IPR000847">
    <property type="entry name" value="LysR_HTH_N"/>
</dbReference>
<accession>A0ABQ4PN37</accession>
<protein>
    <submittedName>
        <fullName evidence="6">LysR family transcriptional regulator</fullName>
    </submittedName>
</protein>
<keyword evidence="2" id="KW-0805">Transcription regulation</keyword>
<evidence type="ECO:0000256" key="1">
    <source>
        <dbReference type="ARBA" id="ARBA00009437"/>
    </source>
</evidence>